<feature type="transmembrane region" description="Helical" evidence="6">
    <location>
        <begin position="102"/>
        <end position="127"/>
    </location>
</feature>
<feature type="transmembrane region" description="Helical" evidence="6">
    <location>
        <begin position="290"/>
        <end position="311"/>
    </location>
</feature>
<organism evidence="8 9">
    <name type="scientific">Amphibacillus marinus</name>
    <dbReference type="NCBI Taxonomy" id="872970"/>
    <lineage>
        <taxon>Bacteria</taxon>
        <taxon>Bacillati</taxon>
        <taxon>Bacillota</taxon>
        <taxon>Bacilli</taxon>
        <taxon>Bacillales</taxon>
        <taxon>Bacillaceae</taxon>
        <taxon>Amphibacillus</taxon>
    </lineage>
</organism>
<keyword evidence="9" id="KW-1185">Reference proteome</keyword>
<feature type="transmembrane region" description="Helical" evidence="6">
    <location>
        <begin position="614"/>
        <end position="632"/>
    </location>
</feature>
<evidence type="ECO:0000256" key="2">
    <source>
        <dbReference type="ARBA" id="ARBA00022475"/>
    </source>
</evidence>
<dbReference type="GO" id="GO:0055085">
    <property type="term" value="P:transmembrane transport"/>
    <property type="evidence" value="ECO:0007669"/>
    <property type="project" value="UniProtKB-UniRule"/>
</dbReference>
<keyword evidence="4 6" id="KW-1133">Transmembrane helix</keyword>
<dbReference type="PANTHER" id="PTHR46795:SF3">
    <property type="entry name" value="ABC TRANSPORTER PERMEASE"/>
    <property type="match status" value="1"/>
</dbReference>
<feature type="transmembrane region" description="Helical" evidence="6">
    <location>
        <begin position="20"/>
        <end position="38"/>
    </location>
</feature>
<accession>A0A1H8KHB5</accession>
<dbReference type="Proteomes" id="UP000199300">
    <property type="component" value="Unassembled WGS sequence"/>
</dbReference>
<feature type="transmembrane region" description="Helical" evidence="6">
    <location>
        <begin position="520"/>
        <end position="542"/>
    </location>
</feature>
<dbReference type="InterPro" id="IPR027022">
    <property type="entry name" value="ABC_permease_BceB-typ"/>
</dbReference>
<dbReference type="AlphaFoldDB" id="A0A1H8KHB5"/>
<keyword evidence="3 6" id="KW-0812">Transmembrane</keyword>
<proteinExistence type="inferred from homology"/>
<evidence type="ECO:0000313" key="8">
    <source>
        <dbReference type="EMBL" id="SEN92363.1"/>
    </source>
</evidence>
<evidence type="ECO:0000256" key="1">
    <source>
        <dbReference type="ARBA" id="ARBA00004651"/>
    </source>
</evidence>
<evidence type="ECO:0000256" key="6">
    <source>
        <dbReference type="PIRNR" id="PIRNR018968"/>
    </source>
</evidence>
<dbReference type="GO" id="GO:0005886">
    <property type="term" value="C:plasma membrane"/>
    <property type="evidence" value="ECO:0007669"/>
    <property type="project" value="UniProtKB-SubCell"/>
</dbReference>
<protein>
    <submittedName>
        <fullName evidence="8">Bacitracin transport system permease protein</fullName>
    </submittedName>
</protein>
<feature type="domain" description="ABC3 transporter permease C-terminal" evidence="7">
    <location>
        <begin position="60"/>
        <end position="170"/>
    </location>
</feature>
<evidence type="ECO:0000256" key="3">
    <source>
        <dbReference type="ARBA" id="ARBA00022692"/>
    </source>
</evidence>
<dbReference type="STRING" id="872970.SAMN04488134_102292"/>
<evidence type="ECO:0000256" key="4">
    <source>
        <dbReference type="ARBA" id="ARBA00022989"/>
    </source>
</evidence>
<dbReference type="PIRSF" id="PIRSF018968">
    <property type="entry name" value="ABC_permease_BceB"/>
    <property type="match status" value="1"/>
</dbReference>
<evidence type="ECO:0000259" key="7">
    <source>
        <dbReference type="Pfam" id="PF02687"/>
    </source>
</evidence>
<sequence length="640" mass="72033">MTTRKLILRSMKKNIKLYHLYFFSLIFSISLYFIFATLQHDPSIVEVAGGSQSFSTVFSVAGILLMTITAIFTIYASRIFLRRRSQEVGLYQLIGLSKSWVARFLIIENLVLSGGALVLGIVFGSLFSRLFLMVLLNLIEIDSVLGLTFSLTATLQTVFVFVVLIILISVQIVMTVFRSTLMQLFHAEKQSDILKVEKPLISGLMAILGIGLIGLGYYLSTTMLNDLDQLFVNMLTILFSTILGTYLVFRTTIGYFLYRFRQAKNGHLGIVNGLSIAPLMHRLKGNANSLTLITVLSAMTITMVSLSYSLYYSAEADTRLSMPHDFAFEMMEDYAQAFKTELEAEGISYTDQRIEGLRFTGEIANEQDALTTMSYHLLVMPAEQLNQAGIDGGIPSDNEAIYYDVMLGMDETESYPQYITNTGQTDADPLQITHFSVGNAMNINFYGRQMAVSEGTFERLSEQLEADEGTEVTSFTTIQLDNRDDLERASTIYTSLVEGEEGYLIDFYSLYRESLRMSGLFIFVTAFLGLVFLISTGSILYFKQMTEAEQEQPHYRTLRQLGFQLKDIMRGIVRKQLFVYVLPLIIGLIHAIFALNVASVIVLSSIVLPSMIGMVVYAAIYLIFAFITIRYYRIIIKSSM</sequence>
<comment type="similarity">
    <text evidence="6">Belongs to the ABC-4 integral membrane protein family.</text>
</comment>
<dbReference type="Pfam" id="PF02687">
    <property type="entry name" value="FtsX"/>
    <property type="match status" value="1"/>
</dbReference>
<name>A0A1H8KHB5_9BACI</name>
<dbReference type="PANTHER" id="PTHR46795">
    <property type="entry name" value="ABC TRANSPORTER PERMEASE-RELATED-RELATED"/>
    <property type="match status" value="1"/>
</dbReference>
<feature type="transmembrane region" description="Helical" evidence="6">
    <location>
        <begin position="577"/>
        <end position="608"/>
    </location>
</feature>
<feature type="transmembrane region" description="Helical" evidence="6">
    <location>
        <begin position="198"/>
        <end position="219"/>
    </location>
</feature>
<feature type="transmembrane region" description="Helical" evidence="6">
    <location>
        <begin position="58"/>
        <end position="81"/>
    </location>
</feature>
<dbReference type="RefSeq" id="WP_091495603.1">
    <property type="nucleotide sequence ID" value="NZ_FODJ01000002.1"/>
</dbReference>
<comment type="subcellular location">
    <subcellularLocation>
        <location evidence="1 6">Cell membrane</location>
        <topology evidence="1 6">Multi-pass membrane protein</topology>
    </subcellularLocation>
</comment>
<evidence type="ECO:0000313" key="9">
    <source>
        <dbReference type="Proteomes" id="UP000199300"/>
    </source>
</evidence>
<keyword evidence="5 6" id="KW-0472">Membrane</keyword>
<gene>
    <name evidence="8" type="ORF">SAMN04488134_102292</name>
</gene>
<keyword evidence="2 6" id="KW-1003">Cell membrane</keyword>
<dbReference type="InterPro" id="IPR003838">
    <property type="entry name" value="ABC3_permease_C"/>
</dbReference>
<dbReference type="EMBL" id="FODJ01000002">
    <property type="protein sequence ID" value="SEN92363.1"/>
    <property type="molecule type" value="Genomic_DNA"/>
</dbReference>
<dbReference type="InterPro" id="IPR052536">
    <property type="entry name" value="ABC-4_Integral_Memb_Prot"/>
</dbReference>
<dbReference type="OrthoDB" id="1705903at2"/>
<keyword evidence="6" id="KW-0813">Transport</keyword>
<feature type="transmembrane region" description="Helical" evidence="6">
    <location>
        <begin position="147"/>
        <end position="177"/>
    </location>
</feature>
<feature type="transmembrane region" description="Helical" evidence="6">
    <location>
        <begin position="231"/>
        <end position="258"/>
    </location>
</feature>
<evidence type="ECO:0000256" key="5">
    <source>
        <dbReference type="ARBA" id="ARBA00023136"/>
    </source>
</evidence>
<reference evidence="8 9" key="1">
    <citation type="submission" date="2016-10" db="EMBL/GenBank/DDBJ databases">
        <authorList>
            <person name="de Groot N.N."/>
        </authorList>
    </citation>
    <scope>NUCLEOTIDE SEQUENCE [LARGE SCALE GENOMIC DNA]</scope>
    <source>
        <strain evidence="8 9">CGMCC 1.10434</strain>
    </source>
</reference>